<evidence type="ECO:0000259" key="17">
    <source>
        <dbReference type="PROSITE" id="PS51719"/>
    </source>
</evidence>
<comment type="caution">
    <text evidence="18">The sequence shown here is derived from an EMBL/GenBank/DDBJ whole genome shotgun (WGS) entry which is preliminary data.</text>
</comment>
<dbReference type="PIRSF" id="PIRSF006698">
    <property type="entry name" value="Septin"/>
    <property type="match status" value="1"/>
</dbReference>
<dbReference type="GO" id="GO:0005525">
    <property type="term" value="F:GTP binding"/>
    <property type="evidence" value="ECO:0007669"/>
    <property type="project" value="UniProtKB-UniRule"/>
</dbReference>
<dbReference type="OrthoDB" id="416553at2759"/>
<dbReference type="GO" id="GO:0032154">
    <property type="term" value="C:cleavage furrow"/>
    <property type="evidence" value="ECO:0007669"/>
    <property type="project" value="UniProtKB-SubCell"/>
</dbReference>
<evidence type="ECO:0000256" key="9">
    <source>
        <dbReference type="ARBA" id="ARBA00022776"/>
    </source>
</evidence>
<dbReference type="CDD" id="cd01850">
    <property type="entry name" value="CDC_Septin"/>
    <property type="match status" value="1"/>
</dbReference>
<dbReference type="Gene3D" id="3.40.50.300">
    <property type="entry name" value="P-loop containing nucleotide triphosphate hydrolases"/>
    <property type="match status" value="1"/>
</dbReference>
<proteinExistence type="inferred from homology"/>
<dbReference type="GO" id="GO:0051301">
    <property type="term" value="P:cell division"/>
    <property type="evidence" value="ECO:0007669"/>
    <property type="project" value="UniProtKB-KW"/>
</dbReference>
<dbReference type="SUPFAM" id="SSF52540">
    <property type="entry name" value="P-loop containing nucleoside triphosphate hydrolases"/>
    <property type="match status" value="1"/>
</dbReference>
<dbReference type="EMBL" id="JAFDVH010000022">
    <property type="protein sequence ID" value="KAG7456613.1"/>
    <property type="molecule type" value="Genomic_DNA"/>
</dbReference>
<protein>
    <recommendedName>
        <fullName evidence="15">Septin</fullName>
    </recommendedName>
</protein>
<keyword evidence="6" id="KW-0963">Cytoplasm</keyword>
<dbReference type="GO" id="GO:0030496">
    <property type="term" value="C:midbody"/>
    <property type="evidence" value="ECO:0007669"/>
    <property type="project" value="UniProtKB-SubCell"/>
</dbReference>
<keyword evidence="13" id="KW-0966">Cell projection</keyword>
<dbReference type="AlphaFoldDB" id="A0A9D3SVG1"/>
<keyword evidence="5" id="KW-1003">Cell membrane</keyword>
<keyword evidence="14" id="KW-0131">Cell cycle</keyword>
<dbReference type="PROSITE" id="PS51719">
    <property type="entry name" value="G_SEPTIN"/>
    <property type="match status" value="1"/>
</dbReference>
<dbReference type="Proteomes" id="UP001046870">
    <property type="component" value="Chromosome 22"/>
</dbReference>
<keyword evidence="19" id="KW-1185">Reference proteome</keyword>
<evidence type="ECO:0000256" key="5">
    <source>
        <dbReference type="ARBA" id="ARBA00022475"/>
    </source>
</evidence>
<feature type="domain" description="Septin-type G" evidence="17">
    <location>
        <begin position="116"/>
        <end position="388"/>
    </location>
</feature>
<dbReference type="PANTHER" id="PTHR18884">
    <property type="entry name" value="SEPTIN"/>
    <property type="match status" value="1"/>
</dbReference>
<dbReference type="GO" id="GO:0005737">
    <property type="term" value="C:cytoplasm"/>
    <property type="evidence" value="ECO:0007669"/>
    <property type="project" value="UniProtKB-ARBA"/>
</dbReference>
<sequence length="452" mass="51512">MGRSSLRTDSGDFPVPSPVVHPHWVTWHCYHNAQNNARAVRRHAGICGIRASIIVSRDNLPHTRTISRDLQSVRFSVVKMSQADKLKQGQFTNPETPGYVGFANLPNQVHRKSVKKGFEFTLMVVGESGLGKSTLINSLFLTDLYPERVIPGAAEKIERTVQIEASTVEIEERGVKLRLTVVDTPGYGDAINSQDCFSTIIAYIDDQFERYLHDESGLNRRHIVDNRVHCCFYFISPLGHGLKPLDVQFMKAIHNKVNVVPVIAKADTLTLRERERLKRRILDEIDEHGIKIYHLPDAESDEDEDFKEQTRILKASIPFAVVGSNQQIEAKGKKVRGRLYPWGVVEVENPEHNDFLKLRTMLITHMQDLQEVTQDLHYENFRSERLKRGGRLSSHGYILPLSPAKGPEPEEMDKDMILQEKEAELRRMQEMIAKMQAQMQKQGDGDGDSQQM</sequence>
<evidence type="ECO:0000256" key="12">
    <source>
        <dbReference type="ARBA" id="ARBA00023212"/>
    </source>
</evidence>
<keyword evidence="11" id="KW-0472">Membrane</keyword>
<reference evidence="18" key="1">
    <citation type="submission" date="2021-01" db="EMBL/GenBank/DDBJ databases">
        <authorList>
            <person name="Zahm M."/>
            <person name="Roques C."/>
            <person name="Cabau C."/>
            <person name="Klopp C."/>
            <person name="Donnadieu C."/>
            <person name="Jouanno E."/>
            <person name="Lampietro C."/>
            <person name="Louis A."/>
            <person name="Herpin A."/>
            <person name="Echchiki A."/>
            <person name="Berthelot C."/>
            <person name="Parey E."/>
            <person name="Roest-Crollius H."/>
            <person name="Braasch I."/>
            <person name="Postlethwait J."/>
            <person name="Bobe J."/>
            <person name="Montfort J."/>
            <person name="Bouchez O."/>
            <person name="Begum T."/>
            <person name="Mejri S."/>
            <person name="Adams A."/>
            <person name="Chen W.-J."/>
            <person name="Guiguen Y."/>
        </authorList>
    </citation>
    <scope>NUCLEOTIDE SEQUENCE</scope>
    <source>
        <strain evidence="18">YG-15Mar2019-1</strain>
        <tissue evidence="18">Brain</tissue>
    </source>
</reference>
<dbReference type="GO" id="GO:0060170">
    <property type="term" value="C:ciliary membrane"/>
    <property type="evidence" value="ECO:0007669"/>
    <property type="project" value="UniProtKB-SubCell"/>
</dbReference>
<evidence type="ECO:0000256" key="16">
    <source>
        <dbReference type="RuleBase" id="RU004560"/>
    </source>
</evidence>
<dbReference type="InterPro" id="IPR027417">
    <property type="entry name" value="P-loop_NTPase"/>
</dbReference>
<evidence type="ECO:0000256" key="7">
    <source>
        <dbReference type="ARBA" id="ARBA00022618"/>
    </source>
</evidence>
<keyword evidence="7" id="KW-0132">Cell division</keyword>
<comment type="similarity">
    <text evidence="15 16">Belongs to the TRAFAC class TrmE-Era-EngA-EngB-Septin-like GTPase superfamily. Septin GTPase family.</text>
</comment>
<evidence type="ECO:0000256" key="4">
    <source>
        <dbReference type="ARBA" id="ARBA00004626"/>
    </source>
</evidence>
<keyword evidence="9" id="KW-0498">Mitosis</keyword>
<evidence type="ECO:0000256" key="2">
    <source>
        <dbReference type="ARBA" id="ARBA00004214"/>
    </source>
</evidence>
<dbReference type="PRINTS" id="PR01740">
    <property type="entry name" value="SEPTIN2"/>
</dbReference>
<dbReference type="InterPro" id="IPR016491">
    <property type="entry name" value="Septin"/>
</dbReference>
<evidence type="ECO:0000313" key="19">
    <source>
        <dbReference type="Proteomes" id="UP001046870"/>
    </source>
</evidence>
<keyword evidence="8 16" id="KW-0547">Nucleotide-binding</keyword>
<organism evidence="18 19">
    <name type="scientific">Megalops atlanticus</name>
    <name type="common">Tarpon</name>
    <name type="synonym">Clupea gigantea</name>
    <dbReference type="NCBI Taxonomy" id="7932"/>
    <lineage>
        <taxon>Eukaryota</taxon>
        <taxon>Metazoa</taxon>
        <taxon>Chordata</taxon>
        <taxon>Craniata</taxon>
        <taxon>Vertebrata</taxon>
        <taxon>Euteleostomi</taxon>
        <taxon>Actinopterygii</taxon>
        <taxon>Neopterygii</taxon>
        <taxon>Teleostei</taxon>
        <taxon>Elopiformes</taxon>
        <taxon>Megalopidae</taxon>
        <taxon>Megalops</taxon>
    </lineage>
</organism>
<evidence type="ECO:0000313" key="18">
    <source>
        <dbReference type="EMBL" id="KAG7456613.1"/>
    </source>
</evidence>
<name>A0A9D3SVG1_MEGAT</name>
<evidence type="ECO:0000256" key="10">
    <source>
        <dbReference type="ARBA" id="ARBA00023134"/>
    </source>
</evidence>
<evidence type="ECO:0000256" key="6">
    <source>
        <dbReference type="ARBA" id="ARBA00022490"/>
    </source>
</evidence>
<evidence type="ECO:0000256" key="3">
    <source>
        <dbReference type="ARBA" id="ARBA00004309"/>
    </source>
</evidence>
<dbReference type="InterPro" id="IPR008113">
    <property type="entry name" value="Septin2"/>
</dbReference>
<dbReference type="GO" id="GO:0005819">
    <property type="term" value="C:spindle"/>
    <property type="evidence" value="ECO:0007669"/>
    <property type="project" value="UniProtKB-SubCell"/>
</dbReference>
<dbReference type="Pfam" id="PF00735">
    <property type="entry name" value="Septin"/>
    <property type="match status" value="1"/>
</dbReference>
<evidence type="ECO:0000256" key="11">
    <source>
        <dbReference type="ARBA" id="ARBA00023136"/>
    </source>
</evidence>
<dbReference type="InterPro" id="IPR030379">
    <property type="entry name" value="G_SEPTIN_dom"/>
</dbReference>
<evidence type="ECO:0000256" key="14">
    <source>
        <dbReference type="ARBA" id="ARBA00023306"/>
    </source>
</evidence>
<keyword evidence="10 16" id="KW-0342">GTP-binding</keyword>
<accession>A0A9D3SVG1</accession>
<gene>
    <name evidence="18" type="ORF">MATL_G00237620</name>
</gene>
<comment type="subcellular location">
    <subcellularLocation>
        <location evidence="3">Cell projection</location>
        <location evidence="3">Cilium membrane</location>
    </subcellularLocation>
    <subcellularLocation>
        <location evidence="4">Cleavage furrow</location>
    </subcellularLocation>
    <subcellularLocation>
        <location evidence="1">Cytoplasm</location>
        <location evidence="1">Cytoskeleton</location>
        <location evidence="1">Spindle</location>
    </subcellularLocation>
    <subcellularLocation>
        <location evidence="2">Midbody</location>
    </subcellularLocation>
</comment>
<evidence type="ECO:0000256" key="8">
    <source>
        <dbReference type="ARBA" id="ARBA00022741"/>
    </source>
</evidence>
<dbReference type="FunFam" id="3.40.50.300:FF:000064">
    <property type="entry name" value="Septin 4"/>
    <property type="match status" value="1"/>
</dbReference>
<keyword evidence="12" id="KW-0206">Cytoskeleton</keyword>
<evidence type="ECO:0000256" key="1">
    <source>
        <dbReference type="ARBA" id="ARBA00004186"/>
    </source>
</evidence>
<evidence type="ECO:0000256" key="15">
    <source>
        <dbReference type="PIRNR" id="PIRNR006698"/>
    </source>
</evidence>
<evidence type="ECO:0000256" key="13">
    <source>
        <dbReference type="ARBA" id="ARBA00023273"/>
    </source>
</evidence>